<dbReference type="Gene3D" id="3.40.50.150">
    <property type="entry name" value="Vaccinia Virus protein VP39"/>
    <property type="match status" value="1"/>
</dbReference>
<name>A0A6L6QF67_9BURK</name>
<accession>A0A6L6QF67</accession>
<protein>
    <submittedName>
        <fullName evidence="1">Uncharacterized protein</fullName>
    </submittedName>
</protein>
<dbReference type="AlphaFoldDB" id="A0A6L6QF67"/>
<dbReference type="OrthoDB" id="6006151at2"/>
<proteinExistence type="predicted"/>
<reference evidence="1 2" key="1">
    <citation type="submission" date="2019-11" db="EMBL/GenBank/DDBJ databases">
        <title>Type strains purchased from KCTC, JCM and DSMZ.</title>
        <authorList>
            <person name="Lu H."/>
        </authorList>
    </citation>
    <scope>NUCLEOTIDE SEQUENCE [LARGE SCALE GENOMIC DNA]</scope>
    <source>
        <strain evidence="1 2">JCM 31587</strain>
    </source>
</reference>
<comment type="caution">
    <text evidence="1">The sequence shown here is derived from an EMBL/GenBank/DDBJ whole genome shotgun (WGS) entry which is preliminary data.</text>
</comment>
<dbReference type="EMBL" id="WNKX01000005">
    <property type="protein sequence ID" value="MTW10791.1"/>
    <property type="molecule type" value="Genomic_DNA"/>
</dbReference>
<evidence type="ECO:0000313" key="2">
    <source>
        <dbReference type="Proteomes" id="UP000472320"/>
    </source>
</evidence>
<dbReference type="Proteomes" id="UP000472320">
    <property type="component" value="Unassembled WGS sequence"/>
</dbReference>
<gene>
    <name evidence="1" type="ORF">GM658_09255</name>
</gene>
<dbReference type="RefSeq" id="WP_155453715.1">
    <property type="nucleotide sequence ID" value="NZ_WNKX01000005.1"/>
</dbReference>
<dbReference type="InterPro" id="IPR029063">
    <property type="entry name" value="SAM-dependent_MTases_sf"/>
</dbReference>
<organism evidence="1 2">
    <name type="scientific">Massilia eburnea</name>
    <dbReference type="NCBI Taxonomy" id="1776165"/>
    <lineage>
        <taxon>Bacteria</taxon>
        <taxon>Pseudomonadati</taxon>
        <taxon>Pseudomonadota</taxon>
        <taxon>Betaproteobacteria</taxon>
        <taxon>Burkholderiales</taxon>
        <taxon>Oxalobacteraceae</taxon>
        <taxon>Telluria group</taxon>
        <taxon>Massilia</taxon>
    </lineage>
</organism>
<sequence>MINEEELYEVREHVEELLDGHEVLQLESLDLDGLEVEPGEYTAVYAEFLWAQLGREKQDKFLKQLREKVGKDVLLVLMGEDYVDGESFPVARTDQHGNTYEFQKDDDGNRFEVMKNYPSDSWLRKRIGIAAREIKVLRSEYYWVVTARLK</sequence>
<evidence type="ECO:0000313" key="1">
    <source>
        <dbReference type="EMBL" id="MTW10791.1"/>
    </source>
</evidence>
<keyword evidence="2" id="KW-1185">Reference proteome</keyword>